<dbReference type="Pfam" id="PF13186">
    <property type="entry name" value="SPASM"/>
    <property type="match status" value="1"/>
</dbReference>
<dbReference type="CDD" id="cd01335">
    <property type="entry name" value="Radical_SAM"/>
    <property type="match status" value="1"/>
</dbReference>
<keyword evidence="4" id="KW-0411">Iron-sulfur</keyword>
<accession>A0A2H0YNB0</accession>
<dbReference type="GO" id="GO:0003824">
    <property type="term" value="F:catalytic activity"/>
    <property type="evidence" value="ECO:0007669"/>
    <property type="project" value="InterPro"/>
</dbReference>
<evidence type="ECO:0000313" key="7">
    <source>
        <dbReference type="Proteomes" id="UP000231472"/>
    </source>
</evidence>
<keyword evidence="3" id="KW-0408">Iron</keyword>
<dbReference type="InterPro" id="IPR058240">
    <property type="entry name" value="rSAM_sf"/>
</dbReference>
<dbReference type="SFLD" id="SFLDG01386">
    <property type="entry name" value="main_SPASM_domain-containing"/>
    <property type="match status" value="1"/>
</dbReference>
<dbReference type="EMBL" id="PEYC01000042">
    <property type="protein sequence ID" value="PIS39994.1"/>
    <property type="molecule type" value="Genomic_DNA"/>
</dbReference>
<gene>
    <name evidence="6" type="ORF">COT32_02155</name>
</gene>
<reference evidence="7" key="1">
    <citation type="submission" date="2017-09" db="EMBL/GenBank/DDBJ databases">
        <title>Depth-based differentiation of microbial function through sediment-hosted aquifers and enrichment of novel symbionts in the deep terrestrial subsurface.</title>
        <authorList>
            <person name="Probst A.J."/>
            <person name="Ladd B."/>
            <person name="Jarett J.K."/>
            <person name="Geller-Mcgrath D.E."/>
            <person name="Sieber C.M.K."/>
            <person name="Emerson J.B."/>
            <person name="Anantharaman K."/>
            <person name="Thomas B.C."/>
            <person name="Malmstrom R."/>
            <person name="Stieglmeier M."/>
            <person name="Klingl A."/>
            <person name="Woyke T."/>
            <person name="Ryan C.M."/>
            <person name="Banfield J.F."/>
        </authorList>
    </citation>
    <scope>NUCLEOTIDE SEQUENCE [LARGE SCALE GENOMIC DNA]</scope>
</reference>
<evidence type="ECO:0000256" key="4">
    <source>
        <dbReference type="ARBA" id="ARBA00023014"/>
    </source>
</evidence>
<keyword evidence="1" id="KW-0949">S-adenosyl-L-methionine</keyword>
<organism evidence="6 7">
    <name type="scientific">Candidatus Nealsonbacteria bacterium CG08_land_8_20_14_0_20_36_22</name>
    <dbReference type="NCBI Taxonomy" id="1974704"/>
    <lineage>
        <taxon>Bacteria</taxon>
        <taxon>Candidatus Nealsoniibacteriota</taxon>
    </lineage>
</organism>
<dbReference type="AlphaFoldDB" id="A0A2H0YNB0"/>
<dbReference type="NCBIfam" id="TIGR04085">
    <property type="entry name" value="rSAM_more_4Fe4S"/>
    <property type="match status" value="1"/>
</dbReference>
<dbReference type="PROSITE" id="PS51918">
    <property type="entry name" value="RADICAL_SAM"/>
    <property type="match status" value="1"/>
</dbReference>
<evidence type="ECO:0000313" key="6">
    <source>
        <dbReference type="EMBL" id="PIS39994.1"/>
    </source>
</evidence>
<comment type="caution">
    <text evidence="6">The sequence shown here is derived from an EMBL/GenBank/DDBJ whole genome shotgun (WGS) entry which is preliminary data.</text>
</comment>
<dbReference type="GO" id="GO:0046872">
    <property type="term" value="F:metal ion binding"/>
    <property type="evidence" value="ECO:0007669"/>
    <property type="project" value="UniProtKB-KW"/>
</dbReference>
<proteinExistence type="predicted"/>
<protein>
    <recommendedName>
        <fullName evidence="5">Radical SAM core domain-containing protein</fullName>
    </recommendedName>
</protein>
<dbReference type="PANTHER" id="PTHR11228:SF7">
    <property type="entry name" value="PQQA PEPTIDE CYCLASE"/>
    <property type="match status" value="1"/>
</dbReference>
<dbReference type="PANTHER" id="PTHR11228">
    <property type="entry name" value="RADICAL SAM DOMAIN PROTEIN"/>
    <property type="match status" value="1"/>
</dbReference>
<sequence length="490" mass="56261">MKMNLSKRKLNKPGELNRINGQRKDEMFLTLSKNFAIKGYNEESILFNLITGEKYELDKDQVDFILLCDGNATFAELMQDYEQESKKTVFDFIKNLETIGAVECSQDSRPRVIYVNTVPELRLQLVHLEVTSRCNMCCSHCYQGEMYPVKENLGIEEIVPLIRAMQIMQVENIGISGGEPFTDPKTLDIAKCAEEHDIRISSFFTNGTLLNEELIEEILVLRSSPTFYVSVDSITPEGMIFRGVEDIAEANKIIDRIFRNIKVLVEKGIRVVVNTVMNTCNIDSLKRMHDAMEEFKVSSWRIGYPKKTGFFKDNQEFAVDFQKALQASFGLLQYHFIKGSPFDLQIEYLYRRALLDNFKEVKDNDFVCDYESRRESCCIKPNGDVVACAYCNQMPMGNIRKETLWDIWYSNEMQAIKNTRVKDVSECADCELRSLCAAGCRANAYFLNGDFKNGKDNYACKAVQFFRNDIVPLLERETNFKISNLIPGSS</sequence>
<dbReference type="Pfam" id="PF04055">
    <property type="entry name" value="Radical_SAM"/>
    <property type="match status" value="1"/>
</dbReference>
<keyword evidence="2" id="KW-0479">Metal-binding</keyword>
<dbReference type="SUPFAM" id="SSF102114">
    <property type="entry name" value="Radical SAM enzymes"/>
    <property type="match status" value="1"/>
</dbReference>
<dbReference type="SFLD" id="SFLDG01067">
    <property type="entry name" value="SPASM/twitch_domain_containing"/>
    <property type="match status" value="1"/>
</dbReference>
<dbReference type="InterPro" id="IPR023885">
    <property type="entry name" value="4Fe4S-binding_SPASM_dom"/>
</dbReference>
<dbReference type="InterPro" id="IPR050377">
    <property type="entry name" value="Radical_SAM_PqqE_MftC-like"/>
</dbReference>
<evidence type="ECO:0000256" key="2">
    <source>
        <dbReference type="ARBA" id="ARBA00022723"/>
    </source>
</evidence>
<evidence type="ECO:0000256" key="3">
    <source>
        <dbReference type="ARBA" id="ARBA00023004"/>
    </source>
</evidence>
<dbReference type="SFLD" id="SFLDS00029">
    <property type="entry name" value="Radical_SAM"/>
    <property type="match status" value="1"/>
</dbReference>
<evidence type="ECO:0000259" key="5">
    <source>
        <dbReference type="PROSITE" id="PS51918"/>
    </source>
</evidence>
<dbReference type="Gene3D" id="3.20.20.70">
    <property type="entry name" value="Aldolase class I"/>
    <property type="match status" value="1"/>
</dbReference>
<name>A0A2H0YNB0_9BACT</name>
<dbReference type="GO" id="GO:0051536">
    <property type="term" value="F:iron-sulfur cluster binding"/>
    <property type="evidence" value="ECO:0007669"/>
    <property type="project" value="UniProtKB-KW"/>
</dbReference>
<dbReference type="Proteomes" id="UP000231472">
    <property type="component" value="Unassembled WGS sequence"/>
</dbReference>
<evidence type="ECO:0000256" key="1">
    <source>
        <dbReference type="ARBA" id="ARBA00022691"/>
    </source>
</evidence>
<dbReference type="InterPro" id="IPR007197">
    <property type="entry name" value="rSAM"/>
</dbReference>
<dbReference type="InterPro" id="IPR013785">
    <property type="entry name" value="Aldolase_TIM"/>
</dbReference>
<feature type="domain" description="Radical SAM core" evidence="5">
    <location>
        <begin position="120"/>
        <end position="341"/>
    </location>
</feature>